<dbReference type="Pfam" id="PF00700">
    <property type="entry name" value="Flagellin_C"/>
    <property type="match status" value="1"/>
</dbReference>
<dbReference type="InParanoid" id="Q2LT24"/>
<evidence type="ECO:0000256" key="1">
    <source>
        <dbReference type="ARBA" id="ARBA00004365"/>
    </source>
</evidence>
<keyword evidence="4" id="KW-0175">Coiled coil</keyword>
<dbReference type="SUPFAM" id="SSF64518">
    <property type="entry name" value="Phase 1 flagellin"/>
    <property type="match status" value="1"/>
</dbReference>
<protein>
    <submittedName>
        <fullName evidence="7">Flagellin and related hook-associated proteins</fullName>
    </submittedName>
</protein>
<evidence type="ECO:0000259" key="5">
    <source>
        <dbReference type="Pfam" id="PF00669"/>
    </source>
</evidence>
<dbReference type="KEGG" id="sat:SYN_02811"/>
<organism evidence="7 8">
    <name type="scientific">Syntrophus aciditrophicus (strain SB)</name>
    <dbReference type="NCBI Taxonomy" id="56780"/>
    <lineage>
        <taxon>Bacteria</taxon>
        <taxon>Pseudomonadati</taxon>
        <taxon>Thermodesulfobacteriota</taxon>
        <taxon>Syntrophia</taxon>
        <taxon>Syntrophales</taxon>
        <taxon>Syntrophaceae</taxon>
        <taxon>Syntrophus</taxon>
    </lineage>
</organism>
<dbReference type="GO" id="GO:0009424">
    <property type="term" value="C:bacterial-type flagellum hook"/>
    <property type="evidence" value="ECO:0007669"/>
    <property type="project" value="InterPro"/>
</dbReference>
<evidence type="ECO:0000313" key="8">
    <source>
        <dbReference type="Proteomes" id="UP000001933"/>
    </source>
</evidence>
<dbReference type="AlphaFoldDB" id="Q2LT24"/>
<dbReference type="PANTHER" id="PTHR42792">
    <property type="entry name" value="FLAGELLIN"/>
    <property type="match status" value="1"/>
</dbReference>
<feature type="domain" description="Flagellin C-terminal" evidence="6">
    <location>
        <begin position="320"/>
        <end position="402"/>
    </location>
</feature>
<dbReference type="Pfam" id="PF00669">
    <property type="entry name" value="Flagellin_N"/>
    <property type="match status" value="1"/>
</dbReference>
<feature type="coiled-coil region" evidence="4">
    <location>
        <begin position="343"/>
        <end position="370"/>
    </location>
</feature>
<dbReference type="NCBIfam" id="TIGR02550">
    <property type="entry name" value="flagell_flgL"/>
    <property type="match status" value="1"/>
</dbReference>
<feature type="domain" description="Flagellin N-terminal" evidence="5">
    <location>
        <begin position="9"/>
        <end position="144"/>
    </location>
</feature>
<sequence>MLMVVRVTENMKYNSIIGNIFTVQNGYNCIMEKMSSQKSINRTSDNPMGMTRIFDFRKTKSFIEQYNRNIDSADAWLSSSESKLSAAGDLISKAREIAVREASSTATETSRKLSAENIQSLIDEMLSLANSTLNGRYLFSGSATDTPPFSASELPARIEAAGGAEGNEFQGTVESQGHFTGTSNKTFAVRIDEGGPLAEVEYSISLDGGKSWCAGKDDLSAGTVELGDGVQMAFDDDGGAKPLSNGDLFYVKSYAAGYYCGNNEKLSVDVQRDSPVTYNLTGQEVFTGVGSDGVDIFKCLADLKKAMQNSDQQSIQAQIGNLEKAQNQITLNVSKCGTRQNRLEIAESNLADLELKVTELMSNIEDADLTQLVTQFTMKEVSLKACYAIASEIGNTSVLDFLK</sequence>
<gene>
    <name evidence="7" type="ORF">SYN_02811</name>
</gene>
<dbReference type="Proteomes" id="UP000001933">
    <property type="component" value="Chromosome"/>
</dbReference>
<dbReference type="FunCoup" id="Q2LT24">
    <property type="interactions" value="53"/>
</dbReference>
<dbReference type="InterPro" id="IPR046358">
    <property type="entry name" value="Flagellin_C"/>
</dbReference>
<accession>Q2LT24</accession>
<keyword evidence="8" id="KW-1185">Reference proteome</keyword>
<keyword evidence="7" id="KW-0282">Flagellum</keyword>
<evidence type="ECO:0000313" key="7">
    <source>
        <dbReference type="EMBL" id="ABC77238.1"/>
    </source>
</evidence>
<dbReference type="InterPro" id="IPR001492">
    <property type="entry name" value="Flagellin"/>
</dbReference>
<evidence type="ECO:0000256" key="3">
    <source>
        <dbReference type="ARBA" id="ARBA00023143"/>
    </source>
</evidence>
<name>Q2LT24_SYNAS</name>
<reference evidence="7 8" key="1">
    <citation type="journal article" date="2007" name="Proc. Natl. Acad. Sci. U.S.A.">
        <title>The genome of Syntrophus aciditrophicus: life at the thermodynamic limit of microbial growth.</title>
        <authorList>
            <person name="McInerney M.J."/>
            <person name="Rohlin L."/>
            <person name="Mouttaki H."/>
            <person name="Kim U."/>
            <person name="Krupp R.S."/>
            <person name="Rios-Hernandez L."/>
            <person name="Sieber J."/>
            <person name="Struchtemeyer C.G."/>
            <person name="Bhattacharyya A."/>
            <person name="Campbell J.W."/>
            <person name="Gunsalus R.P."/>
        </authorList>
    </citation>
    <scope>NUCLEOTIDE SEQUENCE [LARGE SCALE GENOMIC DNA]</scope>
    <source>
        <strain evidence="7 8">SB</strain>
    </source>
</reference>
<evidence type="ECO:0000256" key="2">
    <source>
        <dbReference type="ARBA" id="ARBA00005709"/>
    </source>
</evidence>
<dbReference type="GO" id="GO:0071973">
    <property type="term" value="P:bacterial-type flagellum-dependent cell motility"/>
    <property type="evidence" value="ECO:0007669"/>
    <property type="project" value="InterPro"/>
</dbReference>
<dbReference type="InterPro" id="IPR013384">
    <property type="entry name" value="Flagell_FlgL"/>
</dbReference>
<evidence type="ECO:0000259" key="6">
    <source>
        <dbReference type="Pfam" id="PF00700"/>
    </source>
</evidence>
<dbReference type="EMBL" id="CP000252">
    <property type="protein sequence ID" value="ABC77238.1"/>
    <property type="molecule type" value="Genomic_DNA"/>
</dbReference>
<dbReference type="HOGENOM" id="CLU_024437_5_0_7"/>
<keyword evidence="7" id="KW-0966">Cell projection</keyword>
<comment type="similarity">
    <text evidence="2">Belongs to the bacterial flagellin family.</text>
</comment>
<keyword evidence="3" id="KW-0975">Bacterial flagellum</keyword>
<dbReference type="eggNOG" id="COG1344">
    <property type="taxonomic scope" value="Bacteria"/>
</dbReference>
<evidence type="ECO:0000256" key="4">
    <source>
        <dbReference type="SAM" id="Coils"/>
    </source>
</evidence>
<dbReference type="STRING" id="56780.SYN_02811"/>
<dbReference type="PANTHER" id="PTHR42792:SF1">
    <property type="entry name" value="FLAGELLAR HOOK-ASSOCIATED PROTEIN 3"/>
    <property type="match status" value="1"/>
</dbReference>
<dbReference type="Gene3D" id="1.20.1330.10">
    <property type="entry name" value="f41 fragment of flagellin, N-terminal domain"/>
    <property type="match status" value="2"/>
</dbReference>
<dbReference type="InterPro" id="IPR001029">
    <property type="entry name" value="Flagellin_N"/>
</dbReference>
<comment type="subcellular location">
    <subcellularLocation>
        <location evidence="1">Bacterial flagellum</location>
    </subcellularLocation>
</comment>
<keyword evidence="7" id="KW-0969">Cilium</keyword>
<dbReference type="GO" id="GO:0005198">
    <property type="term" value="F:structural molecule activity"/>
    <property type="evidence" value="ECO:0007669"/>
    <property type="project" value="InterPro"/>
</dbReference>
<proteinExistence type="inferred from homology"/>